<dbReference type="Pfam" id="PF20803">
    <property type="entry name" value="PaaX_M"/>
    <property type="match status" value="1"/>
</dbReference>
<dbReference type="Gene3D" id="3.30.70.2650">
    <property type="match status" value="1"/>
</dbReference>
<proteinExistence type="predicted"/>
<sequence length="243" mass="26965">MPVAADDLGLRPLSARSVVLSLLLGSHPPELPARGLVRGAERLGIAEQTLRVALTRMVAAGDLVRTETGYRLTERLLRRQQRQDAALEPATRPWRGQWEIVVITAVGRPAAERAELRAELTELRLAELRDGVWTRPANLRREFPADPAGVTTRFVGRPDGDPHELVATLWDLPAWAERARRLQERFAAATDLADRITVAAAIVRHLVADPVLPPALQPEDWPGRRLRAGYARFRAELPGQLLV</sequence>
<name>A0A1M6SKH1_PSETH</name>
<evidence type="ECO:0000259" key="1">
    <source>
        <dbReference type="Pfam" id="PF07848"/>
    </source>
</evidence>
<reference evidence="3 4" key="1">
    <citation type="submission" date="2016-11" db="EMBL/GenBank/DDBJ databases">
        <authorList>
            <person name="Jaros S."/>
            <person name="Januszkiewicz K."/>
            <person name="Wedrychowicz H."/>
        </authorList>
    </citation>
    <scope>NUCLEOTIDE SEQUENCE [LARGE SCALE GENOMIC DNA]</scope>
    <source>
        <strain evidence="3 4">DSM 43832</strain>
    </source>
</reference>
<dbReference type="Proteomes" id="UP000184363">
    <property type="component" value="Unassembled WGS sequence"/>
</dbReference>
<dbReference type="STRING" id="1848.SAMN05443637_106192"/>
<feature type="domain" description="Transcriptional repressor PaaX-like central Cas2-like" evidence="2">
    <location>
        <begin position="92"/>
        <end position="143"/>
    </location>
</feature>
<dbReference type="PANTHER" id="PTHR30319:SF1">
    <property type="entry name" value="TRANSCRIPTIONAL REPRESSOR PAAX"/>
    <property type="match status" value="1"/>
</dbReference>
<dbReference type="InterPro" id="IPR048846">
    <property type="entry name" value="PaaX-like_central"/>
</dbReference>
<gene>
    <name evidence="3" type="ORF">SAMN05443637_106192</name>
</gene>
<evidence type="ECO:0000259" key="2">
    <source>
        <dbReference type="Pfam" id="PF20803"/>
    </source>
</evidence>
<dbReference type="InterPro" id="IPR012906">
    <property type="entry name" value="PaaX-like_N"/>
</dbReference>
<dbReference type="EMBL" id="FRAP01000006">
    <property type="protein sequence ID" value="SHK45068.1"/>
    <property type="molecule type" value="Genomic_DNA"/>
</dbReference>
<dbReference type="Pfam" id="PF07848">
    <property type="entry name" value="PaaX"/>
    <property type="match status" value="1"/>
</dbReference>
<dbReference type="PANTHER" id="PTHR30319">
    <property type="entry name" value="PHENYLACETIC ACID REGULATOR-RELATED TRANSCRIPTIONAL REPRESSOR"/>
    <property type="match status" value="1"/>
</dbReference>
<dbReference type="InterPro" id="IPR036388">
    <property type="entry name" value="WH-like_DNA-bd_sf"/>
</dbReference>
<dbReference type="GO" id="GO:0006351">
    <property type="term" value="P:DNA-templated transcription"/>
    <property type="evidence" value="ECO:0007669"/>
    <property type="project" value="TreeGrafter"/>
</dbReference>
<dbReference type="AlphaFoldDB" id="A0A1M6SKH1"/>
<accession>A0A1M6SKH1</accession>
<feature type="domain" description="Transcriptional repressor PaaX-like N-terminal" evidence="1">
    <location>
        <begin position="14"/>
        <end position="75"/>
    </location>
</feature>
<dbReference type="Gene3D" id="1.10.10.10">
    <property type="entry name" value="Winged helix-like DNA-binding domain superfamily/Winged helix DNA-binding domain"/>
    <property type="match status" value="1"/>
</dbReference>
<evidence type="ECO:0000313" key="4">
    <source>
        <dbReference type="Proteomes" id="UP000184363"/>
    </source>
</evidence>
<keyword evidence="4" id="KW-1185">Reference proteome</keyword>
<dbReference type="Gene3D" id="1.20.58.1460">
    <property type="match status" value="1"/>
</dbReference>
<evidence type="ECO:0000313" key="3">
    <source>
        <dbReference type="EMBL" id="SHK45068.1"/>
    </source>
</evidence>
<protein>
    <submittedName>
        <fullName evidence="3">Transcriptional regulator, PaaX family</fullName>
    </submittedName>
</protein>
<organism evidence="3 4">
    <name type="scientific">Pseudonocardia thermophila</name>
    <dbReference type="NCBI Taxonomy" id="1848"/>
    <lineage>
        <taxon>Bacteria</taxon>
        <taxon>Bacillati</taxon>
        <taxon>Actinomycetota</taxon>
        <taxon>Actinomycetes</taxon>
        <taxon>Pseudonocardiales</taxon>
        <taxon>Pseudonocardiaceae</taxon>
        <taxon>Pseudonocardia</taxon>
    </lineage>
</organism>